<dbReference type="Proteomes" id="UP001329151">
    <property type="component" value="Chromosome"/>
</dbReference>
<dbReference type="KEGG" id="lto:RGQ30_08160"/>
<keyword evidence="5" id="KW-0560">Oxidoreductase</keyword>
<proteinExistence type="predicted"/>
<keyword evidence="4" id="KW-0223">Dioxygenase</keyword>
<dbReference type="InterPro" id="IPR006620">
    <property type="entry name" value="Pro_4_hyd_alph"/>
</dbReference>
<evidence type="ECO:0000256" key="5">
    <source>
        <dbReference type="ARBA" id="ARBA00023002"/>
    </source>
</evidence>
<evidence type="ECO:0000256" key="1">
    <source>
        <dbReference type="ARBA" id="ARBA00001961"/>
    </source>
</evidence>
<evidence type="ECO:0000259" key="7">
    <source>
        <dbReference type="PROSITE" id="PS51471"/>
    </source>
</evidence>
<evidence type="ECO:0000256" key="3">
    <source>
        <dbReference type="ARBA" id="ARBA00022896"/>
    </source>
</evidence>
<dbReference type="InterPro" id="IPR051559">
    <property type="entry name" value="HIF_prolyl_hydroxylases"/>
</dbReference>
<dbReference type="GO" id="GO:0071456">
    <property type="term" value="P:cellular response to hypoxia"/>
    <property type="evidence" value="ECO:0007669"/>
    <property type="project" value="TreeGrafter"/>
</dbReference>
<name>A0AA86ME01_9BURK</name>
<keyword evidence="9" id="KW-1185">Reference proteome</keyword>
<dbReference type="PROSITE" id="PS51471">
    <property type="entry name" value="FE2OG_OXY"/>
    <property type="match status" value="1"/>
</dbReference>
<dbReference type="GO" id="GO:0008198">
    <property type="term" value="F:ferrous iron binding"/>
    <property type="evidence" value="ECO:0007669"/>
    <property type="project" value="TreeGrafter"/>
</dbReference>
<reference evidence="8 9" key="1">
    <citation type="submission" date="2023-10" db="EMBL/GenBank/DDBJ databases">
        <title>Complete Genome Sequence of Limnobacter thiooxidans CS-K2T, Isolated from freshwater lake sediments in Bavaria, Germany.</title>
        <authorList>
            <person name="Naruki M."/>
            <person name="Watanabe A."/>
            <person name="Warashina T."/>
            <person name="Morita T."/>
            <person name="Arakawa K."/>
        </authorList>
    </citation>
    <scope>NUCLEOTIDE SEQUENCE [LARGE SCALE GENOMIC DNA]</scope>
    <source>
        <strain evidence="8 9">CS-K2</strain>
    </source>
</reference>
<accession>A0AA86ME01</accession>
<comment type="cofactor">
    <cofactor evidence="1">
        <name>L-ascorbate</name>
        <dbReference type="ChEBI" id="CHEBI:38290"/>
    </cofactor>
</comment>
<dbReference type="SMART" id="SM00702">
    <property type="entry name" value="P4Hc"/>
    <property type="match status" value="1"/>
</dbReference>
<protein>
    <submittedName>
        <fullName evidence="8">2OG-Fe(II) oxygenase</fullName>
    </submittedName>
</protein>
<evidence type="ECO:0000256" key="2">
    <source>
        <dbReference type="ARBA" id="ARBA00022723"/>
    </source>
</evidence>
<evidence type="ECO:0000313" key="8">
    <source>
        <dbReference type="EMBL" id="BET25315.1"/>
    </source>
</evidence>
<evidence type="ECO:0000256" key="4">
    <source>
        <dbReference type="ARBA" id="ARBA00022964"/>
    </source>
</evidence>
<dbReference type="EMBL" id="AP028947">
    <property type="protein sequence ID" value="BET25315.1"/>
    <property type="molecule type" value="Genomic_DNA"/>
</dbReference>
<dbReference type="GO" id="GO:0031418">
    <property type="term" value="F:L-ascorbic acid binding"/>
    <property type="evidence" value="ECO:0007669"/>
    <property type="project" value="UniProtKB-KW"/>
</dbReference>
<keyword evidence="6" id="KW-0408">Iron</keyword>
<keyword evidence="3" id="KW-0847">Vitamin C</keyword>
<dbReference type="Pfam" id="PF13640">
    <property type="entry name" value="2OG-FeII_Oxy_3"/>
    <property type="match status" value="1"/>
</dbReference>
<evidence type="ECO:0000313" key="9">
    <source>
        <dbReference type="Proteomes" id="UP001329151"/>
    </source>
</evidence>
<feature type="domain" description="Fe2OG dioxygenase" evidence="7">
    <location>
        <begin position="109"/>
        <end position="208"/>
    </location>
</feature>
<dbReference type="InterPro" id="IPR044862">
    <property type="entry name" value="Pro_4_hyd_alph_FE2OG_OXY"/>
</dbReference>
<gene>
    <name evidence="8" type="ORF">RGQ30_08160</name>
</gene>
<dbReference type="PANTHER" id="PTHR12907">
    <property type="entry name" value="EGL NINE HOMOLOG-RELATED"/>
    <property type="match status" value="1"/>
</dbReference>
<dbReference type="Gene3D" id="2.60.120.620">
    <property type="entry name" value="q2cbj1_9rhob like domain"/>
    <property type="match status" value="1"/>
</dbReference>
<dbReference type="RefSeq" id="WP_130558193.1">
    <property type="nucleotide sequence ID" value="NZ_AP028947.1"/>
</dbReference>
<dbReference type="GO" id="GO:0031543">
    <property type="term" value="F:peptidyl-proline dioxygenase activity"/>
    <property type="evidence" value="ECO:0007669"/>
    <property type="project" value="TreeGrafter"/>
</dbReference>
<organism evidence="8 9">
    <name type="scientific">Limnobacter thiooxidans</name>
    <dbReference type="NCBI Taxonomy" id="131080"/>
    <lineage>
        <taxon>Bacteria</taxon>
        <taxon>Pseudomonadati</taxon>
        <taxon>Pseudomonadota</taxon>
        <taxon>Betaproteobacteria</taxon>
        <taxon>Burkholderiales</taxon>
        <taxon>Burkholderiaceae</taxon>
        <taxon>Limnobacter</taxon>
    </lineage>
</organism>
<sequence>MMTNLASLSSDLFVLFDNIADDLRSSGFSVRPNALPNDLCLNLRQTLLSLDKSAFKQAGVGRDVRNQTNADLRRDEIVWIEPGEGPKNEWLEFSSRLQQHLNRKLMLGLFTFESHFAHYAPGAFYKTHLDAFRGQANRILSVVLYLNPDWADDEGGEMVLYQETEPNQKLFTVKPELGTLAVFLSEEFPHEVLPAKRDRYSIAGWYRVNTSTGNKVDPPA</sequence>
<dbReference type="InterPro" id="IPR005123">
    <property type="entry name" value="Oxoglu/Fe-dep_dioxygenase_dom"/>
</dbReference>
<dbReference type="PANTHER" id="PTHR12907:SF26">
    <property type="entry name" value="HIF PROLYL HYDROXYLASE, ISOFORM C"/>
    <property type="match status" value="1"/>
</dbReference>
<dbReference type="AlphaFoldDB" id="A0AA86ME01"/>
<keyword evidence="2" id="KW-0479">Metal-binding</keyword>
<evidence type="ECO:0000256" key="6">
    <source>
        <dbReference type="ARBA" id="ARBA00023004"/>
    </source>
</evidence>